<evidence type="ECO:0000256" key="4">
    <source>
        <dbReference type="ARBA" id="ARBA00022729"/>
    </source>
</evidence>
<sequence length="147" mass="15553">MKTIPMWARWVAMAVILCATLFIGSGVLDETPMTNSQRATALENQLKCPACQDLSVAQSSSASSLAVRAQIKVDIARGMSDSEIIDQLTARYGNAVLLTPPAGGISVVLWAVPVGIVVVAAGVIVLIMRRRKQPSQSTATSLEKSKS</sequence>
<dbReference type="PANTHER" id="PTHR47870">
    <property type="entry name" value="CYTOCHROME C-TYPE BIOGENESIS PROTEIN CCMH"/>
    <property type="match status" value="1"/>
</dbReference>
<keyword evidence="6" id="KW-1133">Transmembrane helix</keyword>
<keyword evidence="6" id="KW-0812">Transmembrane</keyword>
<evidence type="ECO:0000256" key="5">
    <source>
        <dbReference type="ARBA" id="ARBA00023004"/>
    </source>
</evidence>
<proteinExistence type="inferred from homology"/>
<dbReference type="AlphaFoldDB" id="A0A6J7Q5R3"/>
<evidence type="ECO:0000313" key="8">
    <source>
        <dbReference type="EMBL" id="CAB4834537.1"/>
    </source>
</evidence>
<dbReference type="Pfam" id="PF03918">
    <property type="entry name" value="CcmH"/>
    <property type="match status" value="1"/>
</dbReference>
<reference evidence="10" key="1">
    <citation type="submission" date="2020-05" db="EMBL/GenBank/DDBJ databases">
        <authorList>
            <person name="Chiriac C."/>
            <person name="Salcher M."/>
            <person name="Ghai R."/>
            <person name="Kavagutti S V."/>
        </authorList>
    </citation>
    <scope>NUCLEOTIDE SEQUENCE</scope>
</reference>
<feature type="domain" description="CcmH/CycL/Ccl2/NrfF N-terminal" evidence="7">
    <location>
        <begin position="33"/>
        <end position="141"/>
    </location>
</feature>
<dbReference type="InterPro" id="IPR038297">
    <property type="entry name" value="CcmH/CycL/NrfF/Ccl2_sf"/>
</dbReference>
<evidence type="ECO:0000313" key="10">
    <source>
        <dbReference type="EMBL" id="CAB5013090.1"/>
    </source>
</evidence>
<dbReference type="Gene3D" id="1.10.8.640">
    <property type="entry name" value="Cytochrome C biogenesis protein"/>
    <property type="match status" value="1"/>
</dbReference>
<dbReference type="GO" id="GO:0046872">
    <property type="term" value="F:metal ion binding"/>
    <property type="evidence" value="ECO:0007669"/>
    <property type="project" value="UniProtKB-KW"/>
</dbReference>
<dbReference type="PANTHER" id="PTHR47870:SF4">
    <property type="entry name" value="CYTOCHROME C-TYPE BIOGENESIS PROTEIN CYCH"/>
    <property type="match status" value="1"/>
</dbReference>
<accession>A0A6J7Q5R3</accession>
<evidence type="ECO:0000256" key="3">
    <source>
        <dbReference type="ARBA" id="ARBA00022723"/>
    </source>
</evidence>
<evidence type="ECO:0000256" key="2">
    <source>
        <dbReference type="ARBA" id="ARBA00022617"/>
    </source>
</evidence>
<keyword evidence="4" id="KW-0732">Signal</keyword>
<keyword evidence="6" id="KW-0472">Membrane</keyword>
<name>A0A6J7Q5R3_9ZZZZ</name>
<comment type="similarity">
    <text evidence="1">Belongs to the CcmH/CycL/Ccl2/NrfF family.</text>
</comment>
<dbReference type="InterPro" id="IPR005616">
    <property type="entry name" value="CcmH/CycL/Ccl2/NrfF_N"/>
</dbReference>
<dbReference type="EMBL" id="CAFBPM010000003">
    <property type="protein sequence ID" value="CAB5013090.1"/>
    <property type="molecule type" value="Genomic_DNA"/>
</dbReference>
<feature type="transmembrane region" description="Helical" evidence="6">
    <location>
        <begin position="7"/>
        <end position="28"/>
    </location>
</feature>
<gene>
    <name evidence="8" type="ORF">UFOPK3164_01689</name>
    <name evidence="9" type="ORF">UFOPK3427_00625</name>
    <name evidence="10" type="ORF">UFOPK4112_00432</name>
</gene>
<evidence type="ECO:0000256" key="1">
    <source>
        <dbReference type="ARBA" id="ARBA00010342"/>
    </source>
</evidence>
<evidence type="ECO:0000256" key="6">
    <source>
        <dbReference type="SAM" id="Phobius"/>
    </source>
</evidence>
<keyword evidence="2" id="KW-0349">Heme</keyword>
<dbReference type="CDD" id="cd16378">
    <property type="entry name" value="CcmH_N"/>
    <property type="match status" value="1"/>
</dbReference>
<feature type="transmembrane region" description="Helical" evidence="6">
    <location>
        <begin position="107"/>
        <end position="128"/>
    </location>
</feature>
<dbReference type="InterPro" id="IPR051263">
    <property type="entry name" value="C-type_cytochrome_biogenesis"/>
</dbReference>
<evidence type="ECO:0000313" key="9">
    <source>
        <dbReference type="EMBL" id="CAB4868223.1"/>
    </source>
</evidence>
<protein>
    <submittedName>
        <fullName evidence="10">Unannotated protein</fullName>
    </submittedName>
</protein>
<keyword evidence="5" id="KW-0408">Iron</keyword>
<dbReference type="EMBL" id="CAFBLT010000001">
    <property type="protein sequence ID" value="CAB4868223.1"/>
    <property type="molecule type" value="Genomic_DNA"/>
</dbReference>
<evidence type="ECO:0000259" key="7">
    <source>
        <dbReference type="Pfam" id="PF03918"/>
    </source>
</evidence>
<organism evidence="10">
    <name type="scientific">freshwater metagenome</name>
    <dbReference type="NCBI Taxonomy" id="449393"/>
    <lineage>
        <taxon>unclassified sequences</taxon>
        <taxon>metagenomes</taxon>
        <taxon>ecological metagenomes</taxon>
    </lineage>
</organism>
<keyword evidence="3" id="KW-0479">Metal-binding</keyword>
<dbReference type="EMBL" id="CAFABE010000131">
    <property type="protein sequence ID" value="CAB4834537.1"/>
    <property type="molecule type" value="Genomic_DNA"/>
</dbReference>
<dbReference type="GO" id="GO:0005886">
    <property type="term" value="C:plasma membrane"/>
    <property type="evidence" value="ECO:0007669"/>
    <property type="project" value="TreeGrafter"/>
</dbReference>